<organism evidence="3 4">
    <name type="scientific">Metaclostridioides mangenotii</name>
    <dbReference type="NCBI Taxonomy" id="1540"/>
    <lineage>
        <taxon>Bacteria</taxon>
        <taxon>Bacillati</taxon>
        <taxon>Bacillota</taxon>
        <taxon>Clostridia</taxon>
        <taxon>Peptostreptococcales</taxon>
        <taxon>Peptostreptococcaceae</taxon>
        <taxon>Metaclostridioides</taxon>
    </lineage>
</organism>
<keyword evidence="1" id="KW-1003">Cell membrane</keyword>
<dbReference type="PIRSF" id="PIRSF018579">
    <property type="entry name" value="Sbp"/>
    <property type="match status" value="1"/>
</dbReference>
<name>A0ABS4EA28_9FIRM</name>
<comment type="subcellular location">
    <subcellularLocation>
        <location evidence="1">Cell membrane</location>
        <topology evidence="1">Multi-pass membrane protein</topology>
    </subcellularLocation>
</comment>
<feature type="transmembrane region" description="Helical" evidence="2">
    <location>
        <begin position="82"/>
        <end position="102"/>
    </location>
</feature>
<feature type="transmembrane region" description="Helical" evidence="2">
    <location>
        <begin position="57"/>
        <end position="76"/>
    </location>
</feature>
<dbReference type="EMBL" id="JAGGJX010000001">
    <property type="protein sequence ID" value="MBP1854800.1"/>
    <property type="molecule type" value="Genomic_DNA"/>
</dbReference>
<keyword evidence="1 2" id="KW-0812">Transmembrane</keyword>
<gene>
    <name evidence="3" type="ORF">J2Z43_001190</name>
</gene>
<dbReference type="RefSeq" id="WP_209456249.1">
    <property type="nucleotide sequence ID" value="NZ_BAAACS010000013.1"/>
</dbReference>
<keyword evidence="2" id="KW-1133">Transmembrane helix</keyword>
<evidence type="ECO:0000313" key="4">
    <source>
        <dbReference type="Proteomes" id="UP000767291"/>
    </source>
</evidence>
<evidence type="ECO:0000256" key="1">
    <source>
        <dbReference type="PIRNR" id="PIRNR018579"/>
    </source>
</evidence>
<proteinExistence type="inferred from homology"/>
<feature type="transmembrane region" description="Helical" evidence="2">
    <location>
        <begin position="26"/>
        <end position="45"/>
    </location>
</feature>
<evidence type="ECO:0000313" key="3">
    <source>
        <dbReference type="EMBL" id="MBP1854800.1"/>
    </source>
</evidence>
<reference evidence="3 4" key="1">
    <citation type="submission" date="2021-03" db="EMBL/GenBank/DDBJ databases">
        <title>Genomic Encyclopedia of Type Strains, Phase IV (KMG-IV): sequencing the most valuable type-strain genomes for metagenomic binning, comparative biology and taxonomic classification.</title>
        <authorList>
            <person name="Goeker M."/>
        </authorList>
    </citation>
    <scope>NUCLEOTIDE SEQUENCE [LARGE SCALE GENOMIC DNA]</scope>
    <source>
        <strain evidence="3 4">DSM 1289</strain>
    </source>
</reference>
<dbReference type="Pfam" id="PF06947">
    <property type="entry name" value="DUF1290"/>
    <property type="match status" value="1"/>
</dbReference>
<sequence length="114" mass="12841">MIWILSSLALGVAVGYFVPFTYPIDYTIYVSVAILAIMDSVFGAVKSSFEDKFENIIFITGFLGNTLLAVIMTYIGEKLGVPLYYVAVLVFGMRIFNNFSIIRRYVIKTITNKE</sequence>
<accession>A0ABS4EA28</accession>
<evidence type="ECO:0000256" key="2">
    <source>
        <dbReference type="SAM" id="Phobius"/>
    </source>
</evidence>
<dbReference type="InterPro" id="IPR009709">
    <property type="entry name" value="DUF1290"/>
</dbReference>
<keyword evidence="4" id="KW-1185">Reference proteome</keyword>
<dbReference type="Proteomes" id="UP000767291">
    <property type="component" value="Unassembled WGS sequence"/>
</dbReference>
<comment type="caution">
    <text evidence="3">The sequence shown here is derived from an EMBL/GenBank/DDBJ whole genome shotgun (WGS) entry which is preliminary data.</text>
</comment>
<protein>
    <submittedName>
        <fullName evidence="3">Small basic protein</fullName>
    </submittedName>
</protein>
<keyword evidence="1 2" id="KW-0472">Membrane</keyword>
<comment type="similarity">
    <text evidence="1">Belongs to the sbp family.</text>
</comment>